<dbReference type="Proteomes" id="UP000278962">
    <property type="component" value="Unassembled WGS sequence"/>
</dbReference>
<evidence type="ECO:0000256" key="1">
    <source>
        <dbReference type="ARBA" id="ARBA00004651"/>
    </source>
</evidence>
<reference evidence="9 10" key="1">
    <citation type="submission" date="2018-10" db="EMBL/GenBank/DDBJ databases">
        <title>Genomic Encyclopedia of Archaeal and Bacterial Type Strains, Phase II (KMG-II): from individual species to whole genera.</title>
        <authorList>
            <person name="Goeker M."/>
        </authorList>
    </citation>
    <scope>NUCLEOTIDE SEQUENCE [LARGE SCALE GENOMIC DNA]</scope>
    <source>
        <strain evidence="9 10">DSM 14954</strain>
    </source>
</reference>
<keyword evidence="5 7" id="KW-1133">Transmembrane helix</keyword>
<evidence type="ECO:0000313" key="9">
    <source>
        <dbReference type="EMBL" id="RKQ93409.1"/>
    </source>
</evidence>
<feature type="transmembrane region" description="Helical" evidence="7">
    <location>
        <begin position="28"/>
        <end position="47"/>
    </location>
</feature>
<dbReference type="EMBL" id="RBIL01000001">
    <property type="protein sequence ID" value="RKQ93409.1"/>
    <property type="molecule type" value="Genomic_DNA"/>
</dbReference>
<proteinExistence type="inferred from homology"/>
<dbReference type="InterPro" id="IPR015414">
    <property type="entry name" value="TMEM64"/>
</dbReference>
<name>A0A660LFQ6_9ACTN</name>
<evidence type="ECO:0000313" key="10">
    <source>
        <dbReference type="Proteomes" id="UP000278962"/>
    </source>
</evidence>
<evidence type="ECO:0000259" key="8">
    <source>
        <dbReference type="Pfam" id="PF09335"/>
    </source>
</evidence>
<dbReference type="InterPro" id="IPR032816">
    <property type="entry name" value="VTT_dom"/>
</dbReference>
<feature type="transmembrane region" description="Helical" evidence="7">
    <location>
        <begin position="171"/>
        <end position="191"/>
    </location>
</feature>
<feature type="transmembrane region" description="Helical" evidence="7">
    <location>
        <begin position="59"/>
        <end position="84"/>
    </location>
</feature>
<evidence type="ECO:0000256" key="2">
    <source>
        <dbReference type="ARBA" id="ARBA00008640"/>
    </source>
</evidence>
<dbReference type="AlphaFoldDB" id="A0A660LFQ6"/>
<accession>A0A660LFQ6</accession>
<comment type="similarity">
    <text evidence="2 7">Belongs to the TVP38/TMEM64 family.</text>
</comment>
<evidence type="ECO:0000256" key="5">
    <source>
        <dbReference type="ARBA" id="ARBA00022989"/>
    </source>
</evidence>
<keyword evidence="4 7" id="KW-0812">Transmembrane</keyword>
<sequence>MLIAAAFVAVTVAGIGPAEVRGWVREAGALGPLLFVLAGGALGLALFPGQVTATAAGALFGAVAGTPIALLAALLTAAGSLLLARRIGADALLALLSPRARHRRAWVAEHGFGAVLASRLVPGVPSGIVNYLAGVAGIGMRAFLAAVALGALPKTIAYVALGGALADPLSARGAVAVGLYVTAALAGLLVARRLVAARPTTAHGARA</sequence>
<dbReference type="PANTHER" id="PTHR12677:SF59">
    <property type="entry name" value="GOLGI APPARATUS MEMBRANE PROTEIN TVP38-RELATED"/>
    <property type="match status" value="1"/>
</dbReference>
<evidence type="ECO:0000256" key="4">
    <source>
        <dbReference type="ARBA" id="ARBA00022692"/>
    </source>
</evidence>
<dbReference type="GO" id="GO:0005886">
    <property type="term" value="C:plasma membrane"/>
    <property type="evidence" value="ECO:0007669"/>
    <property type="project" value="UniProtKB-SubCell"/>
</dbReference>
<dbReference type="PANTHER" id="PTHR12677">
    <property type="entry name" value="GOLGI APPARATUS MEMBRANE PROTEIN TVP38-RELATED"/>
    <property type="match status" value="1"/>
</dbReference>
<comment type="subcellular location">
    <subcellularLocation>
        <location evidence="1 7">Cell membrane</location>
        <topology evidence="1 7">Multi-pass membrane protein</topology>
    </subcellularLocation>
</comment>
<evidence type="ECO:0000256" key="6">
    <source>
        <dbReference type="ARBA" id="ARBA00023136"/>
    </source>
</evidence>
<dbReference type="Pfam" id="PF09335">
    <property type="entry name" value="VTT_dom"/>
    <property type="match status" value="1"/>
</dbReference>
<feature type="domain" description="VTT" evidence="8">
    <location>
        <begin position="47"/>
        <end position="162"/>
    </location>
</feature>
<gene>
    <name evidence="9" type="ORF">C8N24_3275</name>
</gene>
<comment type="caution">
    <text evidence="7">Lacks conserved residue(s) required for the propagation of feature annotation.</text>
</comment>
<evidence type="ECO:0000256" key="7">
    <source>
        <dbReference type="RuleBase" id="RU366058"/>
    </source>
</evidence>
<organism evidence="9 10">
    <name type="scientific">Solirubrobacter pauli</name>
    <dbReference type="NCBI Taxonomy" id="166793"/>
    <lineage>
        <taxon>Bacteria</taxon>
        <taxon>Bacillati</taxon>
        <taxon>Actinomycetota</taxon>
        <taxon>Thermoleophilia</taxon>
        <taxon>Solirubrobacterales</taxon>
        <taxon>Solirubrobacteraceae</taxon>
        <taxon>Solirubrobacter</taxon>
    </lineage>
</organism>
<evidence type="ECO:0000256" key="3">
    <source>
        <dbReference type="ARBA" id="ARBA00022475"/>
    </source>
</evidence>
<protein>
    <recommendedName>
        <fullName evidence="7">TVP38/TMEM64 family membrane protein</fullName>
    </recommendedName>
</protein>
<keyword evidence="3 7" id="KW-1003">Cell membrane</keyword>
<comment type="caution">
    <text evidence="9">The sequence shown here is derived from an EMBL/GenBank/DDBJ whole genome shotgun (WGS) entry which is preliminary data.</text>
</comment>
<keyword evidence="6 7" id="KW-0472">Membrane</keyword>
<keyword evidence="10" id="KW-1185">Reference proteome</keyword>